<keyword evidence="3" id="KW-1185">Reference proteome</keyword>
<gene>
    <name evidence="2" type="ORF">J1836_000255</name>
    <name evidence="1" type="ORF">J1836_12555</name>
</gene>
<dbReference type="Proteomes" id="UP000664466">
    <property type="component" value="Unassembled WGS sequence"/>
</dbReference>
<reference evidence="2" key="2">
    <citation type="submission" date="2021-04" db="EMBL/GenBank/DDBJ databases">
        <title>Complete Genome and methylome analysis of Thiothrix fructosivorans ATCC 49748.</title>
        <authorList>
            <person name="Fomenkov A."/>
            <person name="Sun L."/>
            <person name="Vincze T."/>
            <person name="Grabovich M.Y."/>
            <person name="Roberts R.J."/>
        </authorList>
    </citation>
    <scope>NUCLEOTIDE SEQUENCE</scope>
    <source>
        <strain evidence="2">ATCC 49748</strain>
    </source>
</reference>
<name>A0A8B0SK36_9GAMM</name>
<proteinExistence type="predicted"/>
<evidence type="ECO:0000313" key="2">
    <source>
        <dbReference type="EMBL" id="QTX10850.1"/>
    </source>
</evidence>
<organism evidence="2">
    <name type="scientific">Thiothrix fructosivorans</name>
    <dbReference type="NCBI Taxonomy" id="111770"/>
    <lineage>
        <taxon>Bacteria</taxon>
        <taxon>Pseudomonadati</taxon>
        <taxon>Pseudomonadota</taxon>
        <taxon>Gammaproteobacteria</taxon>
        <taxon>Thiotrichales</taxon>
        <taxon>Thiotrichaceae</taxon>
        <taxon>Thiothrix</taxon>
    </lineage>
</organism>
<protein>
    <submittedName>
        <fullName evidence="2">Uncharacterized protein</fullName>
    </submittedName>
</protein>
<evidence type="ECO:0000313" key="3">
    <source>
        <dbReference type="Proteomes" id="UP000664466"/>
    </source>
</evidence>
<accession>A0A8B0SK36</accession>
<sequence length="56" mass="6400">MEQQTATYPLPSPTTQEDTLKFFNERQQRADRDAFKRILTRQGGQEPCEGDELVAG</sequence>
<evidence type="ECO:0000313" key="1">
    <source>
        <dbReference type="EMBL" id="MBO0613739.1"/>
    </source>
</evidence>
<reference evidence="1 3" key="1">
    <citation type="submission" date="2021-03" db="EMBL/GenBank/DDBJ databases">
        <title>Draft genome and methylome analysis of Thiotrix fructosivoruns ATCC 49748.</title>
        <authorList>
            <person name="Fomenkov A."/>
            <person name="Grabovich M.Y."/>
            <person name="Roberts R.J."/>
        </authorList>
    </citation>
    <scope>NUCLEOTIDE SEQUENCE [LARGE SCALE GENOMIC DNA]</scope>
    <source>
        <strain evidence="1 3">ATCC 49748</strain>
    </source>
</reference>
<dbReference type="EMBL" id="JAFMPM010000006">
    <property type="protein sequence ID" value="MBO0613739.1"/>
    <property type="molecule type" value="Genomic_DNA"/>
</dbReference>
<dbReference type="EMBL" id="CP072748">
    <property type="protein sequence ID" value="QTX10850.1"/>
    <property type="molecule type" value="Genomic_DNA"/>
</dbReference>
<dbReference type="AlphaFoldDB" id="A0A8B0SK36"/>
<dbReference type="RefSeq" id="WP_207251407.1">
    <property type="nucleotide sequence ID" value="NZ_JAFMPM010000006.1"/>
</dbReference>